<evidence type="ECO:0000256" key="2">
    <source>
        <dbReference type="ARBA" id="ARBA00022679"/>
    </source>
</evidence>
<protein>
    <recommendedName>
        <fullName evidence="3">Sulfotransferase domain-containing protein</fullName>
    </recommendedName>
</protein>
<dbReference type="EnsemblMetazoa" id="G14461.2">
    <property type="protein sequence ID" value="G14461.2:cds"/>
    <property type="gene ID" value="G14461"/>
</dbReference>
<dbReference type="GO" id="GO:0008146">
    <property type="term" value="F:sulfotransferase activity"/>
    <property type="evidence" value="ECO:0007669"/>
    <property type="project" value="InterPro"/>
</dbReference>
<dbReference type="OrthoDB" id="6341251at2759"/>
<evidence type="ECO:0000313" key="5">
    <source>
        <dbReference type="Proteomes" id="UP000005408"/>
    </source>
</evidence>
<evidence type="ECO:0000256" key="1">
    <source>
        <dbReference type="ARBA" id="ARBA00005771"/>
    </source>
</evidence>
<comment type="similarity">
    <text evidence="1">Belongs to the sulfotransferase 1 family.</text>
</comment>
<dbReference type="EnsemblMetazoa" id="G14461.1">
    <property type="protein sequence ID" value="G14461.1:cds"/>
    <property type="gene ID" value="G14461"/>
</dbReference>
<dbReference type="AlphaFoldDB" id="A0A8W8IL35"/>
<dbReference type="SUPFAM" id="SSF52540">
    <property type="entry name" value="P-loop containing nucleoside triphosphate hydrolases"/>
    <property type="match status" value="1"/>
</dbReference>
<name>A0A8W8IL35_MAGGI</name>
<proteinExistence type="inferred from homology"/>
<dbReference type="Gene3D" id="3.40.50.300">
    <property type="entry name" value="P-loop containing nucleotide triphosphate hydrolases"/>
    <property type="match status" value="1"/>
</dbReference>
<evidence type="ECO:0000259" key="3">
    <source>
        <dbReference type="Pfam" id="PF00685"/>
    </source>
</evidence>
<dbReference type="OMA" id="WMSEYFL"/>
<accession>A0A8W8IL35</accession>
<reference evidence="4" key="1">
    <citation type="submission" date="2022-08" db="UniProtKB">
        <authorList>
            <consortium name="EnsemblMetazoa"/>
        </authorList>
    </citation>
    <scope>IDENTIFICATION</scope>
    <source>
        <strain evidence="4">05x7-T-G4-1.051#20</strain>
    </source>
</reference>
<dbReference type="Pfam" id="PF00685">
    <property type="entry name" value="Sulfotransfer_1"/>
    <property type="match status" value="1"/>
</dbReference>
<dbReference type="Proteomes" id="UP000005408">
    <property type="component" value="Unassembled WGS sequence"/>
</dbReference>
<dbReference type="PANTHER" id="PTHR11783">
    <property type="entry name" value="SULFOTRANSFERASE SULT"/>
    <property type="match status" value="1"/>
</dbReference>
<sequence length="295" mass="34059">MADFDILKLDYPVYEGIGLPKMPNFLENAGQTIQNIKDLKLGPDAVILATFPRSGTHWVYEIAHMLLTKKAEYATKSREAVYLEGLPDLGPLQSYNHIVSTHLPFQWLPKQHLETGGKIIHVIRNPKDVAVSLYKFTDSCDGIPENTFEEFFFEYFLKKKVMFGGWFNYNKAFIRESEVRKDQIIMLQYEKLQRNTIGELKRLAKFLDVKDADQLFPEIAEKCGFDNLKAADERVRNDSTMAEIIKSMNLKKIPTLYRKGKVGDWKNYFTVAMNATFDKIYADNMKNVAVDIDFV</sequence>
<organism evidence="4 5">
    <name type="scientific">Magallana gigas</name>
    <name type="common">Pacific oyster</name>
    <name type="synonym">Crassostrea gigas</name>
    <dbReference type="NCBI Taxonomy" id="29159"/>
    <lineage>
        <taxon>Eukaryota</taxon>
        <taxon>Metazoa</taxon>
        <taxon>Spiralia</taxon>
        <taxon>Lophotrochozoa</taxon>
        <taxon>Mollusca</taxon>
        <taxon>Bivalvia</taxon>
        <taxon>Autobranchia</taxon>
        <taxon>Pteriomorphia</taxon>
        <taxon>Ostreida</taxon>
        <taxon>Ostreoidea</taxon>
        <taxon>Ostreidae</taxon>
        <taxon>Magallana</taxon>
    </lineage>
</organism>
<dbReference type="InterPro" id="IPR000863">
    <property type="entry name" value="Sulfotransferase_dom"/>
</dbReference>
<keyword evidence="2" id="KW-0808">Transferase</keyword>
<feature type="domain" description="Sulfotransferase" evidence="3">
    <location>
        <begin position="43"/>
        <end position="287"/>
    </location>
</feature>
<keyword evidence="5" id="KW-1185">Reference proteome</keyword>
<dbReference type="InterPro" id="IPR027417">
    <property type="entry name" value="P-loop_NTPase"/>
</dbReference>
<evidence type="ECO:0000313" key="4">
    <source>
        <dbReference type="EnsemblMetazoa" id="G14461.1:cds"/>
    </source>
</evidence>